<keyword evidence="7 12" id="KW-0220">Diaminopimelate biosynthesis</keyword>
<feature type="site" description="Part of a proton relay during catalysis" evidence="12">
    <location>
        <position position="50"/>
    </location>
</feature>
<keyword evidence="9 12" id="KW-0456">Lyase</keyword>
<keyword evidence="6 12" id="KW-0028">Amino-acid biosynthesis</keyword>
<comment type="catalytic activity">
    <reaction evidence="11 12">
        <text>L-aspartate 4-semialdehyde + pyruvate = (2S,4S)-4-hydroxy-2,3,4,5-tetrahydrodipicolinate + H2O + H(+)</text>
        <dbReference type="Rhea" id="RHEA:34171"/>
        <dbReference type="ChEBI" id="CHEBI:15361"/>
        <dbReference type="ChEBI" id="CHEBI:15377"/>
        <dbReference type="ChEBI" id="CHEBI:15378"/>
        <dbReference type="ChEBI" id="CHEBI:67139"/>
        <dbReference type="ChEBI" id="CHEBI:537519"/>
        <dbReference type="EC" id="4.3.3.7"/>
    </reaction>
</comment>
<comment type="similarity">
    <text evidence="3 12 13">Belongs to the DapA family.</text>
</comment>
<dbReference type="HAMAP" id="MF_00418">
    <property type="entry name" value="DapA"/>
    <property type="match status" value="1"/>
</dbReference>
<evidence type="ECO:0000313" key="17">
    <source>
        <dbReference type="Proteomes" id="UP000061010"/>
    </source>
</evidence>
<evidence type="ECO:0000256" key="5">
    <source>
        <dbReference type="ARBA" id="ARBA00022490"/>
    </source>
</evidence>
<dbReference type="AlphaFoldDB" id="A0A0S1AYC2"/>
<comment type="function">
    <text evidence="1 12">Catalyzes the condensation of (S)-aspartate-beta-semialdehyde [(S)-ASA] and pyruvate to 4-hydroxy-tetrahydrodipicolinate (HTPA).</text>
</comment>
<evidence type="ECO:0000256" key="4">
    <source>
        <dbReference type="ARBA" id="ARBA00012086"/>
    </source>
</evidence>
<dbReference type="PROSITE" id="PS00666">
    <property type="entry name" value="DHDPS_2"/>
    <property type="match status" value="1"/>
</dbReference>
<evidence type="ECO:0000256" key="7">
    <source>
        <dbReference type="ARBA" id="ARBA00022915"/>
    </source>
</evidence>
<feature type="site" description="Part of a proton relay during catalysis" evidence="12">
    <location>
        <position position="113"/>
    </location>
</feature>
<comment type="caution">
    <text evidence="12">Was originally thought to be a dihydrodipicolinate synthase (DHDPS), catalyzing the condensation of (S)-aspartate-beta-semialdehyde [(S)-ASA] and pyruvate to dihydrodipicolinate (DHDP). However, it was shown in E.coli that the product of the enzymatic reaction is not dihydrodipicolinate but in fact (4S)-4-hydroxy-2,3,4,5-tetrahydro-(2S)-dipicolinic acid (HTPA), and that the consecutive dehydration reaction leading to DHDP is not spontaneous but catalyzed by DapB.</text>
</comment>
<evidence type="ECO:0000256" key="3">
    <source>
        <dbReference type="ARBA" id="ARBA00007592"/>
    </source>
</evidence>
<dbReference type="InterPro" id="IPR013785">
    <property type="entry name" value="Aldolase_TIM"/>
</dbReference>
<gene>
    <name evidence="16" type="primary">dapA_1</name>
    <name evidence="12" type="synonym">dapA</name>
    <name evidence="16" type="ORF">AOT14_13650</name>
</gene>
<dbReference type="PANTHER" id="PTHR12128">
    <property type="entry name" value="DIHYDRODIPICOLINATE SYNTHASE"/>
    <property type="match status" value="1"/>
</dbReference>
<sequence>MTSSHVPLRGSIVALVTPMHEDGSVDYAALRRLVDWHVAEGTDCIGVVGTTGESPTVDVEEHCEIIRVAVEQAAGRVPVMAGCGGNSTAEAIALARYAREVGADSQLQVVPYYNKPGQEGQYRHFRAIAEATGDLPIVLYNVPGRSVADLQHDTVLRLAQVPGVVGIKEATGNLERAQWLIREVPDGFAVYSGDDATAVALMFCGGQGNVSVTANVAPRLMHALCMAAMAGQVQAAMAIQQRLLPLHRQLFVEANPIPVKWAMQRLGLCGGTLRLPMTELEPGNQPRVEAALREAGLLG</sequence>
<dbReference type="PATRIC" id="fig|128780.6.peg.1376"/>
<dbReference type="InterPro" id="IPR020625">
    <property type="entry name" value="Schiff_base-form_aldolases_AS"/>
</dbReference>
<dbReference type="PIRSF" id="PIRSF001365">
    <property type="entry name" value="DHDPS"/>
    <property type="match status" value="1"/>
</dbReference>
<comment type="subcellular location">
    <subcellularLocation>
        <location evidence="12">Cytoplasm</location>
    </subcellularLocation>
</comment>
<dbReference type="GO" id="GO:0008840">
    <property type="term" value="F:4-hydroxy-tetrahydrodipicolinate synthase activity"/>
    <property type="evidence" value="ECO:0007669"/>
    <property type="project" value="UniProtKB-UniRule"/>
</dbReference>
<organism evidence="16 17">
    <name type="scientific">Stenotrophomonas acidaminiphila</name>
    <dbReference type="NCBI Taxonomy" id="128780"/>
    <lineage>
        <taxon>Bacteria</taxon>
        <taxon>Pseudomonadati</taxon>
        <taxon>Pseudomonadota</taxon>
        <taxon>Gammaproteobacteria</taxon>
        <taxon>Lysobacterales</taxon>
        <taxon>Lysobacteraceae</taxon>
        <taxon>Stenotrophomonas</taxon>
    </lineage>
</organism>
<dbReference type="KEGG" id="sacz:AOT14_13650"/>
<keyword evidence="8 12" id="KW-0457">Lysine biosynthesis</keyword>
<evidence type="ECO:0000256" key="8">
    <source>
        <dbReference type="ARBA" id="ARBA00023154"/>
    </source>
</evidence>
<name>A0A0S1AYC2_9GAMM</name>
<evidence type="ECO:0000256" key="9">
    <source>
        <dbReference type="ARBA" id="ARBA00023239"/>
    </source>
</evidence>
<evidence type="ECO:0000313" key="16">
    <source>
        <dbReference type="EMBL" id="ALJ27768.1"/>
    </source>
</evidence>
<evidence type="ECO:0000256" key="11">
    <source>
        <dbReference type="ARBA" id="ARBA00047836"/>
    </source>
</evidence>
<dbReference type="CDD" id="cd00950">
    <property type="entry name" value="DHDPS"/>
    <property type="match status" value="1"/>
</dbReference>
<feature type="binding site" evidence="12 15">
    <location>
        <position position="210"/>
    </location>
    <ligand>
        <name>pyruvate</name>
        <dbReference type="ChEBI" id="CHEBI:15361"/>
    </ligand>
</feature>
<evidence type="ECO:0000256" key="2">
    <source>
        <dbReference type="ARBA" id="ARBA00005120"/>
    </source>
</evidence>
<dbReference type="Gene3D" id="3.20.20.70">
    <property type="entry name" value="Aldolase class I"/>
    <property type="match status" value="1"/>
</dbReference>
<evidence type="ECO:0000256" key="1">
    <source>
        <dbReference type="ARBA" id="ARBA00003294"/>
    </source>
</evidence>
<feature type="active site" description="Schiff-base intermediate with substrate" evidence="12 14">
    <location>
        <position position="168"/>
    </location>
</feature>
<feature type="active site" description="Proton donor/acceptor" evidence="12 14">
    <location>
        <position position="140"/>
    </location>
</feature>
<evidence type="ECO:0000256" key="10">
    <source>
        <dbReference type="ARBA" id="ARBA00023270"/>
    </source>
</evidence>
<dbReference type="GO" id="GO:0019877">
    <property type="term" value="P:diaminopimelate biosynthetic process"/>
    <property type="evidence" value="ECO:0007669"/>
    <property type="project" value="UniProtKB-UniRule"/>
</dbReference>
<dbReference type="GO" id="GO:0009089">
    <property type="term" value="P:lysine biosynthetic process via diaminopimelate"/>
    <property type="evidence" value="ECO:0007669"/>
    <property type="project" value="UniProtKB-UniRule"/>
</dbReference>
<evidence type="ECO:0000256" key="14">
    <source>
        <dbReference type="PIRSR" id="PIRSR001365-1"/>
    </source>
</evidence>
<proteinExistence type="inferred from homology"/>
<evidence type="ECO:0000256" key="15">
    <source>
        <dbReference type="PIRSR" id="PIRSR001365-2"/>
    </source>
</evidence>
<evidence type="ECO:0000256" key="13">
    <source>
        <dbReference type="PIRNR" id="PIRNR001365"/>
    </source>
</evidence>
<keyword evidence="5 12" id="KW-0963">Cytoplasm</keyword>
<feature type="binding site" evidence="12 15">
    <location>
        <position position="51"/>
    </location>
    <ligand>
        <name>pyruvate</name>
        <dbReference type="ChEBI" id="CHEBI:15361"/>
    </ligand>
</feature>
<comment type="pathway">
    <text evidence="2 12">Amino-acid biosynthesis; L-lysine biosynthesis via DAP pathway; (S)-tetrahydrodipicolinate from L-aspartate: step 3/4.</text>
</comment>
<dbReference type="InterPro" id="IPR005263">
    <property type="entry name" value="DapA"/>
</dbReference>
<dbReference type="PANTHER" id="PTHR12128:SF66">
    <property type="entry name" value="4-HYDROXY-2-OXOGLUTARATE ALDOLASE, MITOCHONDRIAL"/>
    <property type="match status" value="1"/>
</dbReference>
<dbReference type="PRINTS" id="PR00146">
    <property type="entry name" value="DHPICSNTHASE"/>
</dbReference>
<dbReference type="EC" id="4.3.3.7" evidence="4 12"/>
<dbReference type="Proteomes" id="UP000061010">
    <property type="component" value="Chromosome"/>
</dbReference>
<evidence type="ECO:0000256" key="6">
    <source>
        <dbReference type="ARBA" id="ARBA00022605"/>
    </source>
</evidence>
<protein>
    <recommendedName>
        <fullName evidence="4 12">4-hydroxy-tetrahydrodipicolinate synthase</fullName>
        <shortName evidence="12">HTPA synthase</shortName>
        <ecNumber evidence="4 12">4.3.3.7</ecNumber>
    </recommendedName>
</protein>
<dbReference type="SMART" id="SM01130">
    <property type="entry name" value="DHDPS"/>
    <property type="match status" value="1"/>
</dbReference>
<keyword evidence="10 12" id="KW-0704">Schiff base</keyword>
<comment type="subunit">
    <text evidence="12">Homotetramer; dimer of dimers.</text>
</comment>
<dbReference type="SUPFAM" id="SSF51569">
    <property type="entry name" value="Aldolase"/>
    <property type="match status" value="1"/>
</dbReference>
<dbReference type="InterPro" id="IPR002220">
    <property type="entry name" value="DapA-like"/>
</dbReference>
<dbReference type="Pfam" id="PF00701">
    <property type="entry name" value="DHDPS"/>
    <property type="match status" value="1"/>
</dbReference>
<dbReference type="UniPathway" id="UPA00034">
    <property type="reaction ID" value="UER00017"/>
</dbReference>
<evidence type="ECO:0000256" key="12">
    <source>
        <dbReference type="HAMAP-Rule" id="MF_00418"/>
    </source>
</evidence>
<dbReference type="OrthoDB" id="9782828at2"/>
<reference evidence="16 17" key="1">
    <citation type="journal article" date="2015" name="Genome Announc.">
        <title>Complete Genome Sequencing of Stenotrophomonas acidaminiphila ZAC14D2_NAIMI4_2, a Multidrug-Resistant Strain Isolated from Sediments of a Polluted River in Mexico, Uncovers New Antibiotic Resistance Genes and a Novel Class-II Lasso Peptide Biosynthesis Gene Cluster.</title>
        <authorList>
            <person name="Vinuesa P."/>
            <person name="Ochoa-Sanchez L.E."/>
        </authorList>
    </citation>
    <scope>NUCLEOTIDE SEQUENCE [LARGE SCALE GENOMIC DNA]</scope>
    <source>
        <strain evidence="16 17">ZAC14D2_NAIMI4_2</strain>
    </source>
</reference>
<keyword evidence="17" id="KW-1185">Reference proteome</keyword>
<dbReference type="GO" id="GO:0005829">
    <property type="term" value="C:cytosol"/>
    <property type="evidence" value="ECO:0007669"/>
    <property type="project" value="TreeGrafter"/>
</dbReference>
<dbReference type="EMBL" id="CP012900">
    <property type="protein sequence ID" value="ALJ27768.1"/>
    <property type="molecule type" value="Genomic_DNA"/>
</dbReference>
<dbReference type="NCBIfam" id="TIGR00674">
    <property type="entry name" value="dapA"/>
    <property type="match status" value="1"/>
</dbReference>
<accession>A0A0S1AYC2</accession>